<protein>
    <submittedName>
        <fullName evidence="1">Uncharacterized protein</fullName>
    </submittedName>
</protein>
<reference evidence="1" key="1">
    <citation type="journal article" date="2021" name="Proc. Natl. Acad. Sci. U.S.A.">
        <title>A Catalog of Tens of Thousands of Viruses from Human Metagenomes Reveals Hidden Associations with Chronic Diseases.</title>
        <authorList>
            <person name="Tisza M.J."/>
            <person name="Buck C.B."/>
        </authorList>
    </citation>
    <scope>NUCLEOTIDE SEQUENCE</scope>
    <source>
        <strain evidence="1">CtWlk2</strain>
    </source>
</reference>
<proteinExistence type="predicted"/>
<evidence type="ECO:0000313" key="1">
    <source>
        <dbReference type="EMBL" id="DAF90141.1"/>
    </source>
</evidence>
<name>A0A8S5U6T2_9CAUD</name>
<dbReference type="EMBL" id="BK016022">
    <property type="protein sequence ID" value="DAF90141.1"/>
    <property type="molecule type" value="Genomic_DNA"/>
</dbReference>
<organism evidence="1">
    <name type="scientific">Siphoviridae sp. ctWlk2</name>
    <dbReference type="NCBI Taxonomy" id="2825539"/>
    <lineage>
        <taxon>Viruses</taxon>
        <taxon>Duplodnaviria</taxon>
        <taxon>Heunggongvirae</taxon>
        <taxon>Uroviricota</taxon>
        <taxon>Caudoviricetes</taxon>
    </lineage>
</organism>
<sequence length="34" mass="4062">MFDGRIRLIVCRFRFGWPENPSKSPCLSLFFRAN</sequence>
<accession>A0A8S5U6T2</accession>